<reference evidence="1" key="1">
    <citation type="submission" date="2021-01" db="UniProtKB">
        <authorList>
            <consortium name="EnsemblMetazoa"/>
        </authorList>
    </citation>
    <scope>IDENTIFICATION</scope>
</reference>
<evidence type="ECO:0000313" key="1">
    <source>
        <dbReference type="EnsemblMetazoa" id="XP_032453572"/>
    </source>
</evidence>
<accession>A0A7M7QTW1</accession>
<keyword evidence="2" id="KW-1185">Reference proteome</keyword>
<dbReference type="OrthoDB" id="2115692at2759"/>
<dbReference type="Gene3D" id="3.40.630.30">
    <property type="match status" value="1"/>
</dbReference>
<protein>
    <submittedName>
        <fullName evidence="1">Uncharacterized protein</fullName>
    </submittedName>
</protein>
<dbReference type="Proteomes" id="UP000002358">
    <property type="component" value="Chromosome 2"/>
</dbReference>
<dbReference type="GeneID" id="116738524"/>
<dbReference type="EnsemblMetazoa" id="XM_032597681">
    <property type="protein sequence ID" value="XP_032453572"/>
    <property type="gene ID" value="LOC116738524"/>
</dbReference>
<evidence type="ECO:0000313" key="2">
    <source>
        <dbReference type="Proteomes" id="UP000002358"/>
    </source>
</evidence>
<dbReference type="KEGG" id="nvi:116738524"/>
<organism evidence="1 2">
    <name type="scientific">Nasonia vitripennis</name>
    <name type="common">Parasitic wasp</name>
    <dbReference type="NCBI Taxonomy" id="7425"/>
    <lineage>
        <taxon>Eukaryota</taxon>
        <taxon>Metazoa</taxon>
        <taxon>Ecdysozoa</taxon>
        <taxon>Arthropoda</taxon>
        <taxon>Hexapoda</taxon>
        <taxon>Insecta</taxon>
        <taxon>Pterygota</taxon>
        <taxon>Neoptera</taxon>
        <taxon>Endopterygota</taxon>
        <taxon>Hymenoptera</taxon>
        <taxon>Apocrita</taxon>
        <taxon>Proctotrupomorpha</taxon>
        <taxon>Chalcidoidea</taxon>
        <taxon>Pteromalidae</taxon>
        <taxon>Pteromalinae</taxon>
        <taxon>Nasonia</taxon>
    </lineage>
</organism>
<dbReference type="PANTHER" id="PTHR20905:SF1">
    <property type="entry name" value="AT07410P-RELATED"/>
    <property type="match status" value="1"/>
</dbReference>
<dbReference type="SMR" id="A0A7M7QTW1"/>
<dbReference type="PANTHER" id="PTHR20905">
    <property type="entry name" value="N-ACETYLTRANSFERASE-RELATED"/>
    <property type="match status" value="1"/>
</dbReference>
<dbReference type="SUPFAM" id="SSF55729">
    <property type="entry name" value="Acyl-CoA N-acyltransferases (Nat)"/>
    <property type="match status" value="1"/>
</dbReference>
<dbReference type="AlphaFoldDB" id="A0A7M7QTW1"/>
<dbReference type="InterPro" id="IPR016181">
    <property type="entry name" value="Acyl_CoA_acyltransferase"/>
</dbReference>
<dbReference type="InParanoid" id="A0A7M7QTW1"/>
<sequence>MLPNDYEIRDLKDQDRPLLLGFIMQHFYLKEYLLKTYFAKNEDQITEKDWRTIKEDFETRHKSLVASSSGLIAVHLETQQIAGVLMYSIVDNPNSTSTIDCNSPNDTRKDPPKSKLLSDFFDLVLRVANSSVDIFQRFPEFKTAMKLNIVCVDSTRRSRGLFKALVHSAVTLARDRKAPVVCGLFTSSFTHAALEKQGFEYLNNMNIMSFRDLQGNAIYEGTSKPCEIATMALVL</sequence>
<proteinExistence type="predicted"/>
<dbReference type="GO" id="GO:0008080">
    <property type="term" value="F:N-acetyltransferase activity"/>
    <property type="evidence" value="ECO:0007669"/>
    <property type="project" value="TreeGrafter"/>
</dbReference>
<dbReference type="RefSeq" id="XP_032453572.1">
    <property type="nucleotide sequence ID" value="XM_032597681.1"/>
</dbReference>
<name>A0A7M7QTW1_NASVI</name>